<dbReference type="STRING" id="1538553.JT25_002590"/>
<sequence>MPIKHIKAAAELYAVSVDWLIGISGDWEQNQMVDQQRDLLSSFHRSRVNHYSKIIAEQIQAENAT</sequence>
<name>A0A140E4R1_9GAMM</name>
<organism evidence="1 2">
    <name type="scientific">Methylomonas denitrificans</name>
    <dbReference type="NCBI Taxonomy" id="1538553"/>
    <lineage>
        <taxon>Bacteria</taxon>
        <taxon>Pseudomonadati</taxon>
        <taxon>Pseudomonadota</taxon>
        <taxon>Gammaproteobacteria</taxon>
        <taxon>Methylococcales</taxon>
        <taxon>Methylococcaceae</taxon>
        <taxon>Methylomonas</taxon>
    </lineage>
</organism>
<keyword evidence="2" id="KW-1185">Reference proteome</keyword>
<gene>
    <name evidence="1" type="ORF">JT25_002590</name>
</gene>
<dbReference type="AlphaFoldDB" id="A0A140E4R1"/>
<dbReference type="EMBL" id="CP014476">
    <property type="protein sequence ID" value="AMK75385.1"/>
    <property type="molecule type" value="Genomic_DNA"/>
</dbReference>
<dbReference type="KEGG" id="mdn:JT25_002590"/>
<proteinExistence type="predicted"/>
<protein>
    <recommendedName>
        <fullName evidence="3">HTH cro/C1-type domain-containing protein</fullName>
    </recommendedName>
</protein>
<evidence type="ECO:0000313" key="2">
    <source>
        <dbReference type="Proteomes" id="UP000030512"/>
    </source>
</evidence>
<evidence type="ECO:0000313" key="1">
    <source>
        <dbReference type="EMBL" id="AMK75385.1"/>
    </source>
</evidence>
<dbReference type="Proteomes" id="UP000030512">
    <property type="component" value="Chromosome"/>
</dbReference>
<accession>A0A140E4R1</accession>
<evidence type="ECO:0008006" key="3">
    <source>
        <dbReference type="Google" id="ProtNLM"/>
    </source>
</evidence>
<reference evidence="1 2" key="1">
    <citation type="journal article" date="2015" name="Environ. Microbiol.">
        <title>Methane oxidation coupled to nitrate reduction under hypoxia by the Gammaproteobacterium Methylomonas denitrificans, sp. nov. type strain FJG1.</title>
        <authorList>
            <person name="Kits K.D."/>
            <person name="Klotz M.G."/>
            <person name="Stein L.Y."/>
        </authorList>
    </citation>
    <scope>NUCLEOTIDE SEQUENCE [LARGE SCALE GENOMIC DNA]</scope>
    <source>
        <strain evidence="1 2">FJG1</strain>
    </source>
</reference>